<reference evidence="8 9" key="1">
    <citation type="journal article" date="2013" name="Int. J. Syst. Evol. Microbiol.">
        <title>Hoeflea suaedae sp. nov., an endophytic bacterium isolated from the root of the halophyte Suaeda maritima.</title>
        <authorList>
            <person name="Chung E.J."/>
            <person name="Park J.A."/>
            <person name="Pramanik P."/>
            <person name="Bibi F."/>
            <person name="Jeon C.O."/>
            <person name="Chung Y.R."/>
        </authorList>
    </citation>
    <scope>NUCLEOTIDE SEQUENCE [LARGE SCALE GENOMIC DNA]</scope>
    <source>
        <strain evidence="8 9">YC6898</strain>
    </source>
</reference>
<dbReference type="AlphaFoldDB" id="A0A4R5PLV4"/>
<comment type="catalytic activity">
    <reaction evidence="6">
        <text>2-deoxy-D-ribose 5-phosphate = D-glyceraldehyde 3-phosphate + acetaldehyde</text>
        <dbReference type="Rhea" id="RHEA:12821"/>
        <dbReference type="ChEBI" id="CHEBI:15343"/>
        <dbReference type="ChEBI" id="CHEBI:59776"/>
        <dbReference type="ChEBI" id="CHEBI:62877"/>
        <dbReference type="EC" id="4.1.2.4"/>
    </reaction>
</comment>
<gene>
    <name evidence="8" type="primary">deoC</name>
    <name evidence="8" type="ORF">E2A64_01885</name>
</gene>
<dbReference type="EC" id="4.1.2.4" evidence="3 7"/>
<evidence type="ECO:0000256" key="7">
    <source>
        <dbReference type="NCBIfam" id="TIGR00126"/>
    </source>
</evidence>
<evidence type="ECO:0000256" key="5">
    <source>
        <dbReference type="ARBA" id="ARBA00023270"/>
    </source>
</evidence>
<dbReference type="GO" id="GO:0004139">
    <property type="term" value="F:deoxyribose-phosphate aldolase activity"/>
    <property type="evidence" value="ECO:0007669"/>
    <property type="project" value="UniProtKB-UniRule"/>
</dbReference>
<dbReference type="InterPro" id="IPR013785">
    <property type="entry name" value="Aldolase_TIM"/>
</dbReference>
<evidence type="ECO:0000256" key="4">
    <source>
        <dbReference type="ARBA" id="ARBA00023239"/>
    </source>
</evidence>
<protein>
    <recommendedName>
        <fullName evidence="3 7">Deoxyribose-phosphate aldolase</fullName>
        <ecNumber evidence="3 7">4.1.2.4</ecNumber>
    </recommendedName>
</protein>
<dbReference type="GO" id="GO:0005737">
    <property type="term" value="C:cytoplasm"/>
    <property type="evidence" value="ECO:0007669"/>
    <property type="project" value="InterPro"/>
</dbReference>
<keyword evidence="4 8" id="KW-0456">Lyase</keyword>
<dbReference type="InterPro" id="IPR002915">
    <property type="entry name" value="DeoC/FbaB/LacD_aldolase"/>
</dbReference>
<evidence type="ECO:0000256" key="2">
    <source>
        <dbReference type="ARBA" id="ARBA00009473"/>
    </source>
</evidence>
<evidence type="ECO:0000313" key="9">
    <source>
        <dbReference type="Proteomes" id="UP000295131"/>
    </source>
</evidence>
<evidence type="ECO:0000313" key="8">
    <source>
        <dbReference type="EMBL" id="TDH37913.1"/>
    </source>
</evidence>
<name>A0A4R5PLV4_9HYPH</name>
<dbReference type="PIRSF" id="PIRSF001357">
    <property type="entry name" value="DeoC"/>
    <property type="match status" value="1"/>
</dbReference>
<dbReference type="Gene3D" id="3.20.20.70">
    <property type="entry name" value="Aldolase class I"/>
    <property type="match status" value="1"/>
</dbReference>
<dbReference type="RefSeq" id="WP_133282750.1">
    <property type="nucleotide sequence ID" value="NZ_SMSI01000001.1"/>
</dbReference>
<dbReference type="NCBIfam" id="TIGR00126">
    <property type="entry name" value="deoC"/>
    <property type="match status" value="1"/>
</dbReference>
<dbReference type="Pfam" id="PF01791">
    <property type="entry name" value="DeoC"/>
    <property type="match status" value="1"/>
</dbReference>
<dbReference type="CDD" id="cd00959">
    <property type="entry name" value="DeoC"/>
    <property type="match status" value="1"/>
</dbReference>
<dbReference type="SUPFAM" id="SSF51569">
    <property type="entry name" value="Aldolase"/>
    <property type="match status" value="1"/>
</dbReference>
<accession>A0A4R5PLV4</accession>
<comment type="caution">
    <text evidence="8">The sequence shown here is derived from an EMBL/GenBank/DDBJ whole genome shotgun (WGS) entry which is preliminary data.</text>
</comment>
<evidence type="ECO:0000256" key="6">
    <source>
        <dbReference type="ARBA" id="ARBA00048791"/>
    </source>
</evidence>
<keyword evidence="9" id="KW-1185">Reference proteome</keyword>
<dbReference type="Proteomes" id="UP000295131">
    <property type="component" value="Unassembled WGS sequence"/>
</dbReference>
<comment type="pathway">
    <text evidence="1">Carbohydrate degradation; 2-deoxy-D-ribose 1-phosphate degradation; D-glyceraldehyde 3-phosphate and acetaldehyde from 2-deoxy-alpha-D-ribose 1-phosphate: step 2/2.</text>
</comment>
<evidence type="ECO:0000256" key="1">
    <source>
        <dbReference type="ARBA" id="ARBA00004816"/>
    </source>
</evidence>
<evidence type="ECO:0000256" key="3">
    <source>
        <dbReference type="ARBA" id="ARBA00012515"/>
    </source>
</evidence>
<dbReference type="InterPro" id="IPR011343">
    <property type="entry name" value="DeoC"/>
</dbReference>
<dbReference type="GO" id="GO:0016052">
    <property type="term" value="P:carbohydrate catabolic process"/>
    <property type="evidence" value="ECO:0007669"/>
    <property type="project" value="TreeGrafter"/>
</dbReference>
<sequence length="261" mass="26938">MSKPQVTYDPKAVARMALACLDLTDLNDDSTEEAVLDLCDRALTSHGPVAAICIWPRFVAAARRKLGPLSPVRIATVVNFPSGALGSDTAVGETVTAIAHGADEIDVVIPHEALKRGESGAVRDLVTVVRASTPPPARLKVILETGLLSDRGLVREASDIALAAGADFIKTSTGKVKVNATLDAAEIMLTAIREAGSAAGLKPAGGIRTVADAAAYFALCEKVMGRGWVSSRNFRFGASGLLGDILGTLDGTEAAGSEAGY</sequence>
<dbReference type="OrthoDB" id="6579831at2"/>
<comment type="similarity">
    <text evidence="2">Belongs to the DeoC/FbaB aldolase family. DeoC type 2 subfamily.</text>
</comment>
<dbReference type="GO" id="GO:0009264">
    <property type="term" value="P:deoxyribonucleotide catabolic process"/>
    <property type="evidence" value="ECO:0007669"/>
    <property type="project" value="UniProtKB-UniRule"/>
</dbReference>
<dbReference type="EMBL" id="SMSI01000001">
    <property type="protein sequence ID" value="TDH37913.1"/>
    <property type="molecule type" value="Genomic_DNA"/>
</dbReference>
<dbReference type="PANTHER" id="PTHR10889:SF3">
    <property type="entry name" value="DEOXYRIBOSE-PHOSPHATE ALDOLASE"/>
    <property type="match status" value="1"/>
</dbReference>
<dbReference type="SMART" id="SM01133">
    <property type="entry name" value="DeoC"/>
    <property type="match status" value="1"/>
</dbReference>
<dbReference type="PANTHER" id="PTHR10889">
    <property type="entry name" value="DEOXYRIBOSE-PHOSPHATE ALDOLASE"/>
    <property type="match status" value="1"/>
</dbReference>
<keyword evidence="5" id="KW-0704">Schiff base</keyword>
<organism evidence="8 9">
    <name type="scientific">Pseudohoeflea suaedae</name>
    <dbReference type="NCBI Taxonomy" id="877384"/>
    <lineage>
        <taxon>Bacteria</taxon>
        <taxon>Pseudomonadati</taxon>
        <taxon>Pseudomonadota</taxon>
        <taxon>Alphaproteobacteria</taxon>
        <taxon>Hyphomicrobiales</taxon>
        <taxon>Rhizobiaceae</taxon>
        <taxon>Pseudohoeflea</taxon>
    </lineage>
</organism>
<proteinExistence type="inferred from homology"/>